<dbReference type="Pfam" id="PF09723">
    <property type="entry name" value="Zn_ribbon_8"/>
    <property type="match status" value="1"/>
</dbReference>
<dbReference type="Proteomes" id="UP000521676">
    <property type="component" value="Unassembled WGS sequence"/>
</dbReference>
<geneLocation type="plasmid" evidence="3 5">
    <name>unnamed1</name>
</geneLocation>
<reference evidence="2 4" key="1">
    <citation type="submission" date="2020-06" db="EMBL/GenBank/DDBJ databases">
        <title>Anoxygenic phototrophic Chloroflexota member uses a Type I reaction center.</title>
        <authorList>
            <person name="Tsuji J.M."/>
            <person name="Shaw N.A."/>
            <person name="Nagashima S."/>
            <person name="Venkiteswaran J."/>
            <person name="Schiff S.L."/>
            <person name="Hanada S."/>
            <person name="Tank M."/>
            <person name="Neufeld J.D."/>
        </authorList>
    </citation>
    <scope>NUCLEOTIDE SEQUENCE [LARGE SCALE GENOMIC DNA]</scope>
    <source>
        <strain evidence="2">L227-S17</strain>
    </source>
</reference>
<dbReference type="RefSeq" id="WP_341471896.1">
    <property type="nucleotide sequence ID" value="NZ_CP128401.1"/>
</dbReference>
<evidence type="ECO:0000313" key="3">
    <source>
        <dbReference type="EMBL" id="WJW70011.1"/>
    </source>
</evidence>
<dbReference type="InterPro" id="IPR013429">
    <property type="entry name" value="Regulatory_FmdB_Zinc_ribbon"/>
</dbReference>
<name>A0A8T7M4I7_9CHLR</name>
<dbReference type="PANTHER" id="PTHR34404:SF2">
    <property type="entry name" value="CONSERVED SERINE RICH PROTEIN"/>
    <property type="match status" value="1"/>
</dbReference>
<dbReference type="Proteomes" id="UP001431572">
    <property type="component" value="Plasmid unnamed1"/>
</dbReference>
<dbReference type="AlphaFoldDB" id="A0A8T7M4I7"/>
<sequence>MPMYDYACNNCGHRFEKSQSMSESPLKVCPECSTEALRKVFSPTGLVFKGAGWYKNDSRSVNASSESSCATGTCPMANFGG</sequence>
<dbReference type="EMBL" id="CP128401">
    <property type="protein sequence ID" value="WJW70011.1"/>
    <property type="molecule type" value="Genomic_DNA"/>
</dbReference>
<proteinExistence type="predicted"/>
<evidence type="ECO:0000313" key="4">
    <source>
        <dbReference type="Proteomes" id="UP000521676"/>
    </source>
</evidence>
<dbReference type="PANTHER" id="PTHR34404">
    <property type="entry name" value="REGULATORY PROTEIN, FMDB FAMILY"/>
    <property type="match status" value="1"/>
</dbReference>
<keyword evidence="3" id="KW-0614">Plasmid</keyword>
<gene>
    <name evidence="2" type="ORF">HXX08_14120</name>
    <name evidence="3" type="ORF">OZ401_004813</name>
</gene>
<feature type="domain" description="Putative regulatory protein FmdB zinc ribbon" evidence="1">
    <location>
        <begin position="1"/>
        <end position="42"/>
    </location>
</feature>
<reference evidence="3" key="2">
    <citation type="journal article" date="2024" name="Nature">
        <title>Anoxygenic phototroph of the Chloroflexota uses a type I reaction centre.</title>
        <authorList>
            <person name="Tsuji J.M."/>
            <person name="Shaw N.A."/>
            <person name="Nagashima S."/>
            <person name="Venkiteswaran J.J."/>
            <person name="Schiff S.L."/>
            <person name="Watanabe T."/>
            <person name="Fukui M."/>
            <person name="Hanada S."/>
            <person name="Tank M."/>
            <person name="Neufeld J.D."/>
        </authorList>
    </citation>
    <scope>NUCLEOTIDE SEQUENCE</scope>
    <source>
        <strain evidence="3">L227-S17</strain>
        <plasmid evidence="3 5">unnamed1</plasmid>
    </source>
</reference>
<keyword evidence="5" id="KW-1185">Reference proteome</keyword>
<organism evidence="2 4">
    <name type="scientific">Candidatus Chlorohelix allophototropha</name>
    <dbReference type="NCBI Taxonomy" id="3003348"/>
    <lineage>
        <taxon>Bacteria</taxon>
        <taxon>Bacillati</taxon>
        <taxon>Chloroflexota</taxon>
        <taxon>Chloroflexia</taxon>
        <taxon>Candidatus Chloroheliales</taxon>
        <taxon>Candidatus Chloroheliaceae</taxon>
        <taxon>Candidatus Chlorohelix</taxon>
    </lineage>
</organism>
<dbReference type="NCBIfam" id="TIGR02605">
    <property type="entry name" value="CxxC_CxxC_SSSS"/>
    <property type="match status" value="1"/>
</dbReference>
<evidence type="ECO:0000259" key="1">
    <source>
        <dbReference type="SMART" id="SM00834"/>
    </source>
</evidence>
<evidence type="ECO:0000313" key="5">
    <source>
        <dbReference type="Proteomes" id="UP001431572"/>
    </source>
</evidence>
<dbReference type="EMBL" id="JACATZ010000001">
    <property type="protein sequence ID" value="NWJ46994.1"/>
    <property type="molecule type" value="Genomic_DNA"/>
</dbReference>
<protein>
    <submittedName>
        <fullName evidence="2">Zinc ribbon domain-containing protein</fullName>
    </submittedName>
</protein>
<evidence type="ECO:0000313" key="2">
    <source>
        <dbReference type="EMBL" id="NWJ46994.1"/>
    </source>
</evidence>
<accession>A0A8T7M4I7</accession>
<dbReference type="Gene3D" id="2.20.28.30">
    <property type="entry name" value="RNA polymerase ii, chain L"/>
    <property type="match status" value="1"/>
</dbReference>
<dbReference type="SMART" id="SM00834">
    <property type="entry name" value="CxxC_CXXC_SSSS"/>
    <property type="match status" value="1"/>
</dbReference>